<name>A0A7D6CA07_9ACTN</name>
<dbReference type="Pfam" id="PF13460">
    <property type="entry name" value="NAD_binding_10"/>
    <property type="match status" value="1"/>
</dbReference>
<dbReference type="PANTHER" id="PTHR43355:SF2">
    <property type="entry name" value="FLAVIN REDUCTASE (NADPH)"/>
    <property type="match status" value="1"/>
</dbReference>
<reference evidence="2" key="1">
    <citation type="submission" date="2020-08" db="EMBL/GenBank/DDBJ databases">
        <title>A bifunctional nitrone conjugated secondary metabolite targeting the ribosome.</title>
        <authorList>
            <person name="Limbrick E.M."/>
            <person name="Graf M."/>
            <person name="Derewacz D.K."/>
            <person name="Nguyen F."/>
            <person name="Spraggins J.M."/>
            <person name="Wieland M."/>
            <person name="Ynigez-Gutierrez A.E."/>
            <person name="Reisman B.J."/>
            <person name="Zinshteyn B."/>
            <person name="McCulloch K."/>
            <person name="Iverson T.M."/>
            <person name="Green R."/>
            <person name="Wilson D.N."/>
            <person name="Bachmann B.O."/>
        </authorList>
    </citation>
    <scope>NUCLEOTIDE SEQUENCE</scope>
    <source>
        <strain evidence="2">Africana</strain>
    </source>
</reference>
<proteinExistence type="predicted"/>
<dbReference type="Gene3D" id="3.40.50.720">
    <property type="entry name" value="NAD(P)-binding Rossmann-like Domain"/>
    <property type="match status" value="1"/>
</dbReference>
<dbReference type="AlphaFoldDB" id="A0A7D6CA07"/>
<accession>A0A7D6CA07</accession>
<dbReference type="SUPFAM" id="SSF51735">
    <property type="entry name" value="NAD(P)-binding Rossmann-fold domains"/>
    <property type="match status" value="1"/>
</dbReference>
<feature type="domain" description="NAD(P)-binding" evidence="1">
    <location>
        <begin position="8"/>
        <end position="199"/>
    </location>
</feature>
<dbReference type="InterPro" id="IPR051606">
    <property type="entry name" value="Polyketide_Oxido-like"/>
</dbReference>
<dbReference type="GO" id="GO:0016646">
    <property type="term" value="F:oxidoreductase activity, acting on the CH-NH group of donors, NAD or NADP as acceptor"/>
    <property type="evidence" value="ECO:0007669"/>
    <property type="project" value="TreeGrafter"/>
</dbReference>
<dbReference type="PANTHER" id="PTHR43355">
    <property type="entry name" value="FLAVIN REDUCTASE (NADPH)"/>
    <property type="match status" value="1"/>
</dbReference>
<dbReference type="InterPro" id="IPR016040">
    <property type="entry name" value="NAD(P)-bd_dom"/>
</dbReference>
<gene>
    <name evidence="2" type="ORF">HZU44_23700</name>
</gene>
<evidence type="ECO:0000313" key="2">
    <source>
        <dbReference type="EMBL" id="QLJ97742.1"/>
    </source>
</evidence>
<dbReference type="InterPro" id="IPR036291">
    <property type="entry name" value="NAD(P)-bd_dom_sf"/>
</dbReference>
<sequence length="216" mass="21998">MSGIIVFGAGGRAGRAVVSEARARGHAVTAVVRDPARHAGLAADRDVRVAAGDVTDAEQVAELAAGHDAAVHAAVDLAVPPGEFFPAAARALVAGLGRAGVGRLVVVGLSSVLPTAAGGLLMDTPGYPQEYRFFYLGHAAGNEALREAEGAPDWLVLSPAGDFDHTGPSAGGYRFVTGDADSRITYPDLAVALLDEIDAPRHHRAHLGVEGTTPGT</sequence>
<organism evidence="2">
    <name type="scientific">Micromonospora carbonacea</name>
    <dbReference type="NCBI Taxonomy" id="47853"/>
    <lineage>
        <taxon>Bacteria</taxon>
        <taxon>Bacillati</taxon>
        <taxon>Actinomycetota</taxon>
        <taxon>Actinomycetes</taxon>
        <taxon>Micromonosporales</taxon>
        <taxon>Micromonosporaceae</taxon>
        <taxon>Micromonospora</taxon>
    </lineage>
</organism>
<protein>
    <submittedName>
        <fullName evidence="2">NAD(P)H-binding protein</fullName>
    </submittedName>
</protein>
<evidence type="ECO:0000259" key="1">
    <source>
        <dbReference type="Pfam" id="PF13460"/>
    </source>
</evidence>
<dbReference type="EMBL" id="CP058905">
    <property type="protein sequence ID" value="QLJ97742.1"/>
    <property type="molecule type" value="Genomic_DNA"/>
</dbReference>